<keyword evidence="3" id="KW-1185">Reference proteome</keyword>
<dbReference type="PANTHER" id="PTHR45947:SF3">
    <property type="entry name" value="SULFOQUINOVOSYL TRANSFERASE SQD2"/>
    <property type="match status" value="1"/>
</dbReference>
<proteinExistence type="predicted"/>
<sequence>MLDKIYTGYPRFKLKDELGIPKEKIITFPWIQAPYMKRGVLGLDKFEWLNKEWSHLGAQTFDKYVANKIHNKGVLIALSSNGLNAGKKMQALGGKYICDRGSSHIIYQNEILNEEYKRWGFQWEGIDKRIIDKEQQEYEQADYITIPSDFVMNSFIEKGVKKSKLVKIPYGARLDRFKKIGEPEKNKFRVLWVGGVSLRKGFMYALNAFEAFKHRNKEFVVIGAMTSEIKSILGTRQVKNVIFKGNVPNAQLLEYYSYSDVFLLTSLEEGLAMVQGEAMACGCPIIATPNTGSQDLISNGKEGFIVPIRDERAILDCFQKLMDNPGLRAEMSEIAINKVQFLGGWDTYGTNFKALIDKFA</sequence>
<feature type="domain" description="Glycosyl transferase family 1" evidence="1">
    <location>
        <begin position="178"/>
        <end position="336"/>
    </location>
</feature>
<comment type="caution">
    <text evidence="2">The sequence shown here is derived from an EMBL/GenBank/DDBJ whole genome shotgun (WGS) entry which is preliminary data.</text>
</comment>
<name>A0ABR7VAS3_9FLAO</name>
<reference evidence="2 3" key="1">
    <citation type="submission" date="2020-05" db="EMBL/GenBank/DDBJ databases">
        <title>The draft genome sequence of Maribacter arenosus CAU 1321.</title>
        <authorList>
            <person name="Mu L."/>
        </authorList>
    </citation>
    <scope>NUCLEOTIDE SEQUENCE [LARGE SCALE GENOMIC DNA]</scope>
    <source>
        <strain evidence="2 3">CAU 1321</strain>
    </source>
</reference>
<dbReference type="SUPFAM" id="SSF53756">
    <property type="entry name" value="UDP-Glycosyltransferase/glycogen phosphorylase"/>
    <property type="match status" value="1"/>
</dbReference>
<dbReference type="Pfam" id="PF00534">
    <property type="entry name" value="Glycos_transf_1"/>
    <property type="match status" value="1"/>
</dbReference>
<dbReference type="PANTHER" id="PTHR45947">
    <property type="entry name" value="SULFOQUINOVOSYL TRANSFERASE SQD2"/>
    <property type="match status" value="1"/>
</dbReference>
<dbReference type="InterPro" id="IPR050194">
    <property type="entry name" value="Glycosyltransferase_grp1"/>
</dbReference>
<dbReference type="CDD" id="cd03801">
    <property type="entry name" value="GT4_PimA-like"/>
    <property type="match status" value="1"/>
</dbReference>
<dbReference type="InterPro" id="IPR001296">
    <property type="entry name" value="Glyco_trans_1"/>
</dbReference>
<accession>A0ABR7VAS3</accession>
<evidence type="ECO:0000259" key="1">
    <source>
        <dbReference type="Pfam" id="PF00534"/>
    </source>
</evidence>
<evidence type="ECO:0000313" key="2">
    <source>
        <dbReference type="EMBL" id="MBD0850774.1"/>
    </source>
</evidence>
<dbReference type="Gene3D" id="3.40.50.2000">
    <property type="entry name" value="Glycogen Phosphorylase B"/>
    <property type="match status" value="2"/>
</dbReference>
<dbReference type="EMBL" id="JABTCG010000003">
    <property type="protein sequence ID" value="MBD0850774.1"/>
    <property type="molecule type" value="Genomic_DNA"/>
</dbReference>
<dbReference type="Proteomes" id="UP000598350">
    <property type="component" value="Unassembled WGS sequence"/>
</dbReference>
<protein>
    <submittedName>
        <fullName evidence="2">Glycosyltransferase family 4 protein</fullName>
    </submittedName>
</protein>
<evidence type="ECO:0000313" key="3">
    <source>
        <dbReference type="Proteomes" id="UP000598350"/>
    </source>
</evidence>
<gene>
    <name evidence="2" type="ORF">HPE63_08845</name>
</gene>
<organism evidence="2 3">
    <name type="scientific">Maribacter arenosus</name>
    <dbReference type="NCBI Taxonomy" id="1854708"/>
    <lineage>
        <taxon>Bacteria</taxon>
        <taxon>Pseudomonadati</taxon>
        <taxon>Bacteroidota</taxon>
        <taxon>Flavobacteriia</taxon>
        <taxon>Flavobacteriales</taxon>
        <taxon>Flavobacteriaceae</taxon>
        <taxon>Maribacter</taxon>
    </lineage>
</organism>